<accession>A0A6M3MEU9</accession>
<sequence length="155" mass="17030">MAGTPDITNPYYDAYRLAGEQVSSTFEGRIVNIQEGYLIHPTHADGFVDKGDPVALFDGVGVALKSASSATEVIPVDTEGVWRLSVTNTGLNNFGTITVGQVLFIDPSGVVNDHWVGAYAIYGYALEPIDSVRTQIIAVKVHWQYPYWYYDPVQQ</sequence>
<reference evidence="1" key="1">
    <citation type="submission" date="2020-03" db="EMBL/GenBank/DDBJ databases">
        <title>The deep terrestrial virosphere.</title>
        <authorList>
            <person name="Holmfeldt K."/>
            <person name="Nilsson E."/>
            <person name="Simone D."/>
            <person name="Lopez-Fernandez M."/>
            <person name="Wu X."/>
            <person name="de Brujin I."/>
            <person name="Lundin D."/>
            <person name="Andersson A."/>
            <person name="Bertilsson S."/>
            <person name="Dopson M."/>
        </authorList>
    </citation>
    <scope>NUCLEOTIDE SEQUENCE</scope>
    <source>
        <strain evidence="1">MM171B00512</strain>
    </source>
</reference>
<dbReference type="InterPro" id="IPR011231">
    <property type="entry name" value="Phage_VT1-Sakai_H0018"/>
</dbReference>
<dbReference type="EMBL" id="MT143867">
    <property type="protein sequence ID" value="QJB03985.1"/>
    <property type="molecule type" value="Genomic_DNA"/>
</dbReference>
<name>A0A6M3MEU9_9ZZZZ</name>
<proteinExistence type="predicted"/>
<evidence type="ECO:0000313" key="1">
    <source>
        <dbReference type="EMBL" id="QJB03985.1"/>
    </source>
</evidence>
<protein>
    <submittedName>
        <fullName evidence="1">Uncharacterized protein</fullName>
    </submittedName>
</protein>
<organism evidence="1">
    <name type="scientific">viral metagenome</name>
    <dbReference type="NCBI Taxonomy" id="1070528"/>
    <lineage>
        <taxon>unclassified sequences</taxon>
        <taxon>metagenomes</taxon>
        <taxon>organismal metagenomes</taxon>
    </lineage>
</organism>
<gene>
    <name evidence="1" type="ORF">MM171B00512_0028</name>
</gene>
<dbReference type="Pfam" id="PF09956">
    <property type="entry name" value="Phage_cement_2"/>
    <property type="match status" value="1"/>
</dbReference>
<dbReference type="AlphaFoldDB" id="A0A6M3MEU9"/>